<proteinExistence type="inferred from homology"/>
<dbReference type="InterPro" id="IPR013249">
    <property type="entry name" value="RNA_pol_sigma70_r4_t2"/>
</dbReference>
<accession>A0ABW2EHU5</accession>
<gene>
    <name evidence="7" type="ORF">ACFQIC_08545</name>
</gene>
<organism evidence="7 8">
    <name type="scientific">Halobacillus seohaensis</name>
    <dbReference type="NCBI Taxonomy" id="447421"/>
    <lineage>
        <taxon>Bacteria</taxon>
        <taxon>Bacillati</taxon>
        <taxon>Bacillota</taxon>
        <taxon>Bacilli</taxon>
        <taxon>Bacillales</taxon>
        <taxon>Bacillaceae</taxon>
        <taxon>Halobacillus</taxon>
    </lineage>
</organism>
<evidence type="ECO:0000313" key="7">
    <source>
        <dbReference type="EMBL" id="MFC7061905.1"/>
    </source>
</evidence>
<dbReference type="EMBL" id="JBHSZV010000020">
    <property type="protein sequence ID" value="MFC7061905.1"/>
    <property type="molecule type" value="Genomic_DNA"/>
</dbReference>
<name>A0ABW2EHU5_9BACI</name>
<evidence type="ECO:0000256" key="3">
    <source>
        <dbReference type="ARBA" id="ARBA00023082"/>
    </source>
</evidence>
<dbReference type="Pfam" id="PF04542">
    <property type="entry name" value="Sigma70_r2"/>
    <property type="match status" value="1"/>
</dbReference>
<dbReference type="RefSeq" id="WP_390217036.1">
    <property type="nucleotide sequence ID" value="NZ_JBHSZV010000020.1"/>
</dbReference>
<keyword evidence="8" id="KW-1185">Reference proteome</keyword>
<sequence length="198" mass="23782">MSRPYVSSIAGVGREGRTIQDERLIKKVLAGNQQATRMLIERYKNHVFKVALSVLRDENHAEDVAQETFIKMLDALPSYKGPGFKTWLGRIAFRKAIDEQRKQKRRLENPLDNGFERTFLEDDRVEDRLLYREKIQRVRQGMEQLPENYKDVVRAYYIEEKSYREMAKEFQLAEKTIEMKLYRARKWMKNHWKEEDFS</sequence>
<dbReference type="InterPro" id="IPR007627">
    <property type="entry name" value="RNA_pol_sigma70_r2"/>
</dbReference>
<dbReference type="InterPro" id="IPR036388">
    <property type="entry name" value="WH-like_DNA-bd_sf"/>
</dbReference>
<evidence type="ECO:0000259" key="6">
    <source>
        <dbReference type="Pfam" id="PF08281"/>
    </source>
</evidence>
<evidence type="ECO:0000259" key="5">
    <source>
        <dbReference type="Pfam" id="PF04542"/>
    </source>
</evidence>
<evidence type="ECO:0000256" key="1">
    <source>
        <dbReference type="ARBA" id="ARBA00010641"/>
    </source>
</evidence>
<dbReference type="PANTHER" id="PTHR43133:SF51">
    <property type="entry name" value="RNA POLYMERASE SIGMA FACTOR"/>
    <property type="match status" value="1"/>
</dbReference>
<feature type="domain" description="RNA polymerase sigma factor 70 region 4 type 2" evidence="6">
    <location>
        <begin position="136"/>
        <end position="188"/>
    </location>
</feature>
<evidence type="ECO:0000313" key="8">
    <source>
        <dbReference type="Proteomes" id="UP001596410"/>
    </source>
</evidence>
<dbReference type="Gene3D" id="1.10.1740.10">
    <property type="match status" value="1"/>
</dbReference>
<dbReference type="Pfam" id="PF08281">
    <property type="entry name" value="Sigma70_r4_2"/>
    <property type="match status" value="1"/>
</dbReference>
<dbReference type="SUPFAM" id="SSF88946">
    <property type="entry name" value="Sigma2 domain of RNA polymerase sigma factors"/>
    <property type="match status" value="1"/>
</dbReference>
<reference evidence="8" key="1">
    <citation type="journal article" date="2019" name="Int. J. Syst. Evol. Microbiol.">
        <title>The Global Catalogue of Microorganisms (GCM) 10K type strain sequencing project: providing services to taxonomists for standard genome sequencing and annotation.</title>
        <authorList>
            <consortium name="The Broad Institute Genomics Platform"/>
            <consortium name="The Broad Institute Genome Sequencing Center for Infectious Disease"/>
            <person name="Wu L."/>
            <person name="Ma J."/>
        </authorList>
    </citation>
    <scope>NUCLEOTIDE SEQUENCE [LARGE SCALE GENOMIC DNA]</scope>
    <source>
        <strain evidence="8">CGMCC 4.1621</strain>
    </source>
</reference>
<dbReference type="NCBIfam" id="TIGR02937">
    <property type="entry name" value="sigma70-ECF"/>
    <property type="match status" value="1"/>
</dbReference>
<dbReference type="PANTHER" id="PTHR43133">
    <property type="entry name" value="RNA POLYMERASE ECF-TYPE SIGMA FACTO"/>
    <property type="match status" value="1"/>
</dbReference>
<dbReference type="Gene3D" id="1.10.10.10">
    <property type="entry name" value="Winged helix-like DNA-binding domain superfamily/Winged helix DNA-binding domain"/>
    <property type="match status" value="1"/>
</dbReference>
<dbReference type="InterPro" id="IPR039425">
    <property type="entry name" value="RNA_pol_sigma-70-like"/>
</dbReference>
<evidence type="ECO:0000256" key="4">
    <source>
        <dbReference type="ARBA" id="ARBA00023163"/>
    </source>
</evidence>
<keyword evidence="2" id="KW-0805">Transcription regulation</keyword>
<comment type="similarity">
    <text evidence="1">Belongs to the sigma-70 factor family. ECF subfamily.</text>
</comment>
<keyword evidence="4" id="KW-0804">Transcription</keyword>
<comment type="caution">
    <text evidence="7">The sequence shown here is derived from an EMBL/GenBank/DDBJ whole genome shotgun (WGS) entry which is preliminary data.</text>
</comment>
<feature type="domain" description="RNA polymerase sigma-70 region 2" evidence="5">
    <location>
        <begin position="39"/>
        <end position="106"/>
    </location>
</feature>
<keyword evidence="3" id="KW-0731">Sigma factor</keyword>
<protein>
    <submittedName>
        <fullName evidence="7">RNA polymerase sigma factor</fullName>
    </submittedName>
</protein>
<dbReference type="InterPro" id="IPR013324">
    <property type="entry name" value="RNA_pol_sigma_r3/r4-like"/>
</dbReference>
<dbReference type="Proteomes" id="UP001596410">
    <property type="component" value="Unassembled WGS sequence"/>
</dbReference>
<dbReference type="SUPFAM" id="SSF88659">
    <property type="entry name" value="Sigma3 and sigma4 domains of RNA polymerase sigma factors"/>
    <property type="match status" value="1"/>
</dbReference>
<evidence type="ECO:0000256" key="2">
    <source>
        <dbReference type="ARBA" id="ARBA00023015"/>
    </source>
</evidence>
<dbReference type="InterPro" id="IPR013325">
    <property type="entry name" value="RNA_pol_sigma_r2"/>
</dbReference>
<dbReference type="CDD" id="cd06171">
    <property type="entry name" value="Sigma70_r4"/>
    <property type="match status" value="1"/>
</dbReference>
<dbReference type="InterPro" id="IPR014284">
    <property type="entry name" value="RNA_pol_sigma-70_dom"/>
</dbReference>